<comment type="subcellular location">
    <subcellularLocation>
        <location evidence="1">Cell membrane</location>
        <topology evidence="1">Multi-pass membrane protein</topology>
    </subcellularLocation>
</comment>
<dbReference type="PANTHER" id="PTHR30294:SF46">
    <property type="entry name" value="ABC TRANSPORTER PERMEASE"/>
    <property type="match status" value="1"/>
</dbReference>
<dbReference type="RefSeq" id="WP_055424866.1">
    <property type="nucleotide sequence ID" value="NZ_FCOR01000002.1"/>
</dbReference>
<evidence type="ECO:0000256" key="2">
    <source>
        <dbReference type="ARBA" id="ARBA00022475"/>
    </source>
</evidence>
<feature type="transmembrane region" description="Helical" evidence="6">
    <location>
        <begin position="307"/>
        <end position="330"/>
    </location>
</feature>
<feature type="domain" description="ABC-2 type transporter transmembrane" evidence="7">
    <location>
        <begin position="33"/>
        <end position="384"/>
    </location>
</feature>
<evidence type="ECO:0000256" key="3">
    <source>
        <dbReference type="ARBA" id="ARBA00022692"/>
    </source>
</evidence>
<keyword evidence="2" id="KW-1003">Cell membrane</keyword>
<reference evidence="8 9" key="1">
    <citation type="submission" date="2016-01" db="EMBL/GenBank/DDBJ databases">
        <authorList>
            <person name="McClelland M."/>
            <person name="Jain A."/>
            <person name="Saraogi P."/>
            <person name="Mendelson R."/>
            <person name="Westerman R."/>
            <person name="SanMiguel P."/>
            <person name="Csonka L."/>
        </authorList>
    </citation>
    <scope>NUCLEOTIDE SEQUENCE [LARGE SCALE GENOMIC DNA]</scope>
    <source>
        <strain evidence="8 9">R-53146</strain>
    </source>
</reference>
<dbReference type="EMBL" id="FCOR01000002">
    <property type="protein sequence ID" value="CVK15640.1"/>
    <property type="molecule type" value="Genomic_DNA"/>
</dbReference>
<dbReference type="Gene3D" id="3.40.1710.10">
    <property type="entry name" value="abc type-2 transporter like domain"/>
    <property type="match status" value="1"/>
</dbReference>
<proteinExistence type="predicted"/>
<evidence type="ECO:0000256" key="4">
    <source>
        <dbReference type="ARBA" id="ARBA00022989"/>
    </source>
</evidence>
<feature type="transmembrane region" description="Helical" evidence="6">
    <location>
        <begin position="367"/>
        <end position="386"/>
    </location>
</feature>
<evidence type="ECO:0000256" key="6">
    <source>
        <dbReference type="SAM" id="Phobius"/>
    </source>
</evidence>
<organism evidence="8 9">
    <name type="scientific">Apibacter mensalis</name>
    <dbReference type="NCBI Taxonomy" id="1586267"/>
    <lineage>
        <taxon>Bacteria</taxon>
        <taxon>Pseudomonadati</taxon>
        <taxon>Bacteroidota</taxon>
        <taxon>Flavobacteriia</taxon>
        <taxon>Flavobacteriales</taxon>
        <taxon>Weeksellaceae</taxon>
        <taxon>Apibacter</taxon>
    </lineage>
</organism>
<gene>
    <name evidence="8" type="ORF">Ga0061079_102191</name>
</gene>
<evidence type="ECO:0000256" key="1">
    <source>
        <dbReference type="ARBA" id="ARBA00004651"/>
    </source>
</evidence>
<dbReference type="InterPro" id="IPR051449">
    <property type="entry name" value="ABC-2_transporter_component"/>
</dbReference>
<keyword evidence="5 6" id="KW-0472">Membrane</keyword>
<keyword evidence="4 6" id="KW-1133">Transmembrane helix</keyword>
<dbReference type="PANTHER" id="PTHR30294">
    <property type="entry name" value="MEMBRANE COMPONENT OF ABC TRANSPORTER YHHJ-RELATED"/>
    <property type="match status" value="1"/>
</dbReference>
<dbReference type="GO" id="GO:0005886">
    <property type="term" value="C:plasma membrane"/>
    <property type="evidence" value="ECO:0007669"/>
    <property type="project" value="UniProtKB-SubCell"/>
</dbReference>
<evidence type="ECO:0000259" key="7">
    <source>
        <dbReference type="Pfam" id="PF12698"/>
    </source>
</evidence>
<dbReference type="InterPro" id="IPR013525">
    <property type="entry name" value="ABC2_TM"/>
</dbReference>
<feature type="transmembrane region" description="Helical" evidence="6">
    <location>
        <begin position="248"/>
        <end position="268"/>
    </location>
</feature>
<evidence type="ECO:0000256" key="5">
    <source>
        <dbReference type="ARBA" id="ARBA00023136"/>
    </source>
</evidence>
<evidence type="ECO:0000313" key="8">
    <source>
        <dbReference type="EMBL" id="CVK15640.1"/>
    </source>
</evidence>
<sequence>MFKYLSEYISIIGKTFINEIRLIFSDAAVKSSYLISPIIVGFLYSYIYSHEIITKIPIAVVDQDHSQMTHSITRMLNSSQQVTIDYSATSLLEAENLFNLGKIKGIILLPNDFTRKLQRGEVPVISVYCDASYMLYYKQFLTSVTASIGTYSAQIEVNKLMAGGTPQKQAVSSRRPIDTVSVPLFNIVSGYATFVMPAVFLIAIQTLQISAMGVLGGTQRERKSFTKLYPFIKKPLGSIPVLLGRSGVYLLISMILMLIQVGLVMGIFKFPQRGNPFEIFVFLIPFIFSVTFLGIFLMNFFKKREDAIMIVTIFSIPSLFLCGVSWPTLAFPQWIKVISYLFPSTLAVKGFLEITQSGASLIEIKELWLQMWIMCFIYFVIAALTLKRLSYVNVR</sequence>
<dbReference type="STRING" id="1586267.GCA_001418685_00470"/>
<evidence type="ECO:0000313" key="9">
    <source>
        <dbReference type="Proteomes" id="UP000182761"/>
    </source>
</evidence>
<protein>
    <submittedName>
        <fullName evidence="8">ABC-2 type transport system permease protein</fullName>
    </submittedName>
</protein>
<name>A0A0X3AMM6_9FLAO</name>
<feature type="transmembrane region" description="Helical" evidence="6">
    <location>
        <begin position="280"/>
        <end position="301"/>
    </location>
</feature>
<keyword evidence="3 6" id="KW-0812">Transmembrane</keyword>
<keyword evidence="9" id="KW-1185">Reference proteome</keyword>
<dbReference type="OrthoDB" id="9811522at2"/>
<dbReference type="Pfam" id="PF12698">
    <property type="entry name" value="ABC2_membrane_3"/>
    <property type="match status" value="1"/>
</dbReference>
<dbReference type="AlphaFoldDB" id="A0A0X3AMM6"/>
<dbReference type="Proteomes" id="UP000182761">
    <property type="component" value="Unassembled WGS sequence"/>
</dbReference>
<dbReference type="GO" id="GO:0140359">
    <property type="term" value="F:ABC-type transporter activity"/>
    <property type="evidence" value="ECO:0007669"/>
    <property type="project" value="InterPro"/>
</dbReference>
<accession>A0A0X3AMM6</accession>